<evidence type="ECO:0000313" key="6">
    <source>
        <dbReference type="EMBL" id="TRM65405.1"/>
    </source>
</evidence>
<feature type="active site" description="Nucleophile" evidence="4">
    <location>
        <position position="180"/>
    </location>
</feature>
<dbReference type="AlphaFoldDB" id="A0A550CKR7"/>
<feature type="active site" description="Proton donor" evidence="4">
    <location>
        <position position="308"/>
    </location>
</feature>
<dbReference type="SUPFAM" id="SSF53474">
    <property type="entry name" value="alpha/beta-Hydrolases"/>
    <property type="match status" value="1"/>
</dbReference>
<accession>A0A550CKR7</accession>
<evidence type="ECO:0000256" key="2">
    <source>
        <dbReference type="ARBA" id="ARBA00022797"/>
    </source>
</evidence>
<evidence type="ECO:0000259" key="5">
    <source>
        <dbReference type="Pfam" id="PF06441"/>
    </source>
</evidence>
<dbReference type="Pfam" id="PF06441">
    <property type="entry name" value="EHN"/>
    <property type="match status" value="1"/>
</dbReference>
<evidence type="ECO:0000256" key="1">
    <source>
        <dbReference type="ARBA" id="ARBA00010088"/>
    </source>
</evidence>
<feature type="domain" description="Epoxide hydrolase N-terminal" evidence="5">
    <location>
        <begin position="4"/>
        <end position="113"/>
    </location>
</feature>
<proteinExistence type="inferred from homology"/>
<comment type="caution">
    <text evidence="6">The sequence shown here is derived from an EMBL/GenBank/DDBJ whole genome shotgun (WGS) entry which is preliminary data.</text>
</comment>
<dbReference type="InterPro" id="IPR016292">
    <property type="entry name" value="Epoxide_hydrolase"/>
</dbReference>
<evidence type="ECO:0000256" key="3">
    <source>
        <dbReference type="ARBA" id="ARBA00022801"/>
    </source>
</evidence>
<dbReference type="EMBL" id="VDMD01000005">
    <property type="protein sequence ID" value="TRM65405.1"/>
    <property type="molecule type" value="Genomic_DNA"/>
</dbReference>
<dbReference type="PANTHER" id="PTHR21661">
    <property type="entry name" value="EPOXIDE HYDROLASE 1-RELATED"/>
    <property type="match status" value="1"/>
</dbReference>
<protein>
    <submittedName>
        <fullName evidence="6">Alpha/Beta hydrolase protein</fullName>
    </submittedName>
</protein>
<dbReference type="InterPro" id="IPR010497">
    <property type="entry name" value="Epoxide_hydro_N"/>
</dbReference>
<dbReference type="STRING" id="97359.A0A550CKR7"/>
<feature type="active site" description="Proton acceptor" evidence="4">
    <location>
        <position position="362"/>
    </location>
</feature>
<keyword evidence="3 6" id="KW-0378">Hydrolase</keyword>
<dbReference type="GO" id="GO:0097176">
    <property type="term" value="P:epoxide metabolic process"/>
    <property type="evidence" value="ECO:0007669"/>
    <property type="project" value="TreeGrafter"/>
</dbReference>
<keyword evidence="2" id="KW-0058">Aromatic hydrocarbons catabolism</keyword>
<keyword evidence="7" id="KW-1185">Reference proteome</keyword>
<dbReference type="InterPro" id="IPR000639">
    <property type="entry name" value="Epox_hydrolase-like"/>
</dbReference>
<name>A0A550CKR7_9AGAR</name>
<dbReference type="GO" id="GO:0004301">
    <property type="term" value="F:epoxide hydrolase activity"/>
    <property type="evidence" value="ECO:0007669"/>
    <property type="project" value="TreeGrafter"/>
</dbReference>
<dbReference type="OrthoDB" id="7130006at2759"/>
<evidence type="ECO:0000256" key="4">
    <source>
        <dbReference type="PIRSR" id="PIRSR001112-1"/>
    </source>
</evidence>
<dbReference type="PRINTS" id="PR00412">
    <property type="entry name" value="EPOXHYDRLASE"/>
</dbReference>
<comment type="similarity">
    <text evidence="1">Belongs to the peptidase S33 family.</text>
</comment>
<dbReference type="PANTHER" id="PTHR21661:SF35">
    <property type="entry name" value="EPOXIDE HYDROLASE"/>
    <property type="match status" value="1"/>
</dbReference>
<organism evidence="6 7">
    <name type="scientific">Schizophyllum amplum</name>
    <dbReference type="NCBI Taxonomy" id="97359"/>
    <lineage>
        <taxon>Eukaryota</taxon>
        <taxon>Fungi</taxon>
        <taxon>Dikarya</taxon>
        <taxon>Basidiomycota</taxon>
        <taxon>Agaricomycotina</taxon>
        <taxon>Agaricomycetes</taxon>
        <taxon>Agaricomycetidae</taxon>
        <taxon>Agaricales</taxon>
        <taxon>Schizophyllaceae</taxon>
        <taxon>Schizophyllum</taxon>
    </lineage>
</organism>
<reference evidence="6 7" key="1">
    <citation type="journal article" date="2019" name="New Phytol.">
        <title>Comparative genomics reveals unique wood-decay strategies and fruiting body development in the Schizophyllaceae.</title>
        <authorList>
            <person name="Almasi E."/>
            <person name="Sahu N."/>
            <person name="Krizsan K."/>
            <person name="Balint B."/>
            <person name="Kovacs G.M."/>
            <person name="Kiss B."/>
            <person name="Cseklye J."/>
            <person name="Drula E."/>
            <person name="Henrissat B."/>
            <person name="Nagy I."/>
            <person name="Chovatia M."/>
            <person name="Adam C."/>
            <person name="LaButti K."/>
            <person name="Lipzen A."/>
            <person name="Riley R."/>
            <person name="Grigoriev I.V."/>
            <person name="Nagy L.G."/>
        </authorList>
    </citation>
    <scope>NUCLEOTIDE SEQUENCE [LARGE SCALE GENOMIC DNA]</scope>
    <source>
        <strain evidence="6 7">NL-1724</strain>
    </source>
</reference>
<sequence>MSEQPFTVSIPEEKQELLHKKLALTTLPDELEDSGWDYGVPLADIRRLVQHWQHSFDWRAQERTINDALPQFTRNIEVEGHGAFNIHYAHTRSAVANAIPLCFVHGWPGSFLEALHITPLLVKPHSSESPAFHVVALSVPGYGFSEAPRKKAFGAEQYAEVAHKLMLSLGYNEYVTQGGDWGYRVTRRMASTYGPEHVKAWHTNFPQGTPTEEEKAKPISAYSEYDQEALRKTQDWIENETGYSSIHRTKPQTLAYSLTDSPVGLLAWIYEKIVSWTDNYPWTDDEVLTWVSIYWFSRAGPAATIRPYYEIAQSQTGSNYVTNPTVPLGYSFFPKELTRQPLEWANREGNVVFSRIHEKGGHFAAHEMPEALVQDLRDMFGKGGPAFGVVDGKNGYVV</sequence>
<dbReference type="InterPro" id="IPR029058">
    <property type="entry name" value="AB_hydrolase_fold"/>
</dbReference>
<dbReference type="PIRSF" id="PIRSF001112">
    <property type="entry name" value="Epoxide_hydrolase"/>
    <property type="match status" value="1"/>
</dbReference>
<gene>
    <name evidence="6" type="ORF">BD626DRAFT_488677</name>
</gene>
<evidence type="ECO:0000313" key="7">
    <source>
        <dbReference type="Proteomes" id="UP000320762"/>
    </source>
</evidence>
<dbReference type="Gene3D" id="3.40.50.1820">
    <property type="entry name" value="alpha/beta hydrolase"/>
    <property type="match status" value="1"/>
</dbReference>
<dbReference type="Proteomes" id="UP000320762">
    <property type="component" value="Unassembled WGS sequence"/>
</dbReference>